<evidence type="ECO:0000313" key="14">
    <source>
        <dbReference type="RefSeq" id="XP_018016036.1"/>
    </source>
</evidence>
<dbReference type="Gene3D" id="3.30.160.60">
    <property type="entry name" value="Classic Zinc Finger"/>
    <property type="match status" value="4"/>
</dbReference>
<evidence type="ECO:0000256" key="1">
    <source>
        <dbReference type="ARBA" id="ARBA00004123"/>
    </source>
</evidence>
<dbReference type="PROSITE" id="PS00028">
    <property type="entry name" value="ZINC_FINGER_C2H2_1"/>
    <property type="match status" value="7"/>
</dbReference>
<feature type="compositionally biased region" description="Low complexity" evidence="11">
    <location>
        <begin position="592"/>
        <end position="604"/>
    </location>
</feature>
<organism evidence="13 14">
    <name type="scientific">Hyalella azteca</name>
    <name type="common">Amphipod</name>
    <dbReference type="NCBI Taxonomy" id="294128"/>
    <lineage>
        <taxon>Eukaryota</taxon>
        <taxon>Metazoa</taxon>
        <taxon>Ecdysozoa</taxon>
        <taxon>Arthropoda</taxon>
        <taxon>Crustacea</taxon>
        <taxon>Multicrustacea</taxon>
        <taxon>Malacostraca</taxon>
        <taxon>Eumalacostraca</taxon>
        <taxon>Peracarida</taxon>
        <taxon>Amphipoda</taxon>
        <taxon>Senticaudata</taxon>
        <taxon>Talitrida</taxon>
        <taxon>Talitroidea</taxon>
        <taxon>Hyalellidae</taxon>
        <taxon>Hyalella</taxon>
    </lineage>
</organism>
<feature type="compositionally biased region" description="Low complexity" evidence="11">
    <location>
        <begin position="110"/>
        <end position="122"/>
    </location>
</feature>
<feature type="region of interest" description="Disordered" evidence="11">
    <location>
        <begin position="586"/>
        <end position="629"/>
    </location>
</feature>
<sequence>MDSIFVCFLCEAEYKDVDLLNEHMKEHENMPEMSSGILKKRRGRPPKVVDEFDSSMKTSLPQPVLKKPKTENHEPSSGAISRGMKTFMRSPKPQNSVSSSHSLPNIVNGSKASTSSNSISGSTPLVSRTTSKWGQVVKEEVSPPSNVNAQALRMQKMILAREKRMKELSSKAPTQMLGGNDGSSSPDRELEEVQQLLDGSPMFTSDSMSSQSGPVVLTAEPENFSVPSLSVPKKHKLNMNKWKKSSDYFENEVDSMLDSSMSIGSSSSMTSYSTTTNASSGKKEKLRVRLVVAEVEYEMLASDDEDDGPVLVYGKRATPLPDNVLDVLGVKKDGVAQTRIKVQRGDYEILYSKSSKPGRRSAPRGQEPESVYECDECGKSFRSNSTLKVHLKSHTEVKALPCPHCEQVFPQRHILQQHLIDEHPSYNLICHYCKKVFTREDTLRSHLVRMHETDGGLNCNVCGKNFPSQGQLEAHVRVHTGERPFRCQLCSRAFVQKVHLKTHLRTMHQTLDAPTTPCRLCDAMVEDRIALRDHVTAAHGLSHAGYKTQVAELRKMGKIPEVVPPKVKVVDPSFRYKKVSVEDLEAMEKKGAGSSRSRAVAARRSYMDDDEEDEDEEDEEEEDDEDAEFEAYEKRIAVGRPRDKEELSFVESAFKVAEEMDQQVGVTRIQKITPVQYFSSSSSTNSNSNSCDIPATSAAACSMSDASLTFVSTAQSVSNNGSADIQPDEGVVMFSM</sequence>
<feature type="domain" description="C2H2-type" evidence="12">
    <location>
        <begin position="428"/>
        <end position="456"/>
    </location>
</feature>
<proteinExistence type="predicted"/>
<feature type="domain" description="C2H2-type" evidence="12">
    <location>
        <begin position="457"/>
        <end position="484"/>
    </location>
</feature>
<keyword evidence="2" id="KW-0479">Metal-binding</keyword>
<dbReference type="OrthoDB" id="6077919at2759"/>
<name>A0A8B7NSM6_HYAAZ</name>
<dbReference type="Pfam" id="PF00096">
    <property type="entry name" value="zf-C2H2"/>
    <property type="match status" value="4"/>
</dbReference>
<feature type="domain" description="C2H2-type" evidence="12">
    <location>
        <begin position="485"/>
        <end position="513"/>
    </location>
</feature>
<keyword evidence="3" id="KW-0677">Repeat</keyword>
<comment type="subcellular location">
    <subcellularLocation>
        <location evidence="1">Nucleus</location>
    </subcellularLocation>
</comment>
<evidence type="ECO:0000256" key="10">
    <source>
        <dbReference type="PROSITE-ProRule" id="PRU00042"/>
    </source>
</evidence>
<dbReference type="SUPFAM" id="SSF57667">
    <property type="entry name" value="beta-beta-alpha zinc fingers"/>
    <property type="match status" value="3"/>
</dbReference>
<dbReference type="PANTHER" id="PTHR16515:SF49">
    <property type="entry name" value="GASTRULA ZINC FINGER PROTEIN XLCGF49.1-LIKE-RELATED"/>
    <property type="match status" value="1"/>
</dbReference>
<dbReference type="InterPro" id="IPR013087">
    <property type="entry name" value="Znf_C2H2_type"/>
</dbReference>
<dbReference type="PANTHER" id="PTHR16515">
    <property type="entry name" value="PR DOMAIN ZINC FINGER PROTEIN"/>
    <property type="match status" value="1"/>
</dbReference>
<evidence type="ECO:0000256" key="11">
    <source>
        <dbReference type="SAM" id="MobiDB-lite"/>
    </source>
</evidence>
<feature type="compositionally biased region" description="Polar residues" evidence="11">
    <location>
        <begin position="92"/>
        <end position="108"/>
    </location>
</feature>
<dbReference type="GeneID" id="108672803"/>
<evidence type="ECO:0000256" key="6">
    <source>
        <dbReference type="ARBA" id="ARBA00023015"/>
    </source>
</evidence>
<gene>
    <name evidence="14" type="primary">LOC108672803</name>
</gene>
<dbReference type="GO" id="GO:0008270">
    <property type="term" value="F:zinc ion binding"/>
    <property type="evidence" value="ECO:0007669"/>
    <property type="project" value="UniProtKB-KW"/>
</dbReference>
<keyword evidence="9" id="KW-0539">Nucleus</keyword>
<dbReference type="GO" id="GO:0010468">
    <property type="term" value="P:regulation of gene expression"/>
    <property type="evidence" value="ECO:0007669"/>
    <property type="project" value="TreeGrafter"/>
</dbReference>
<dbReference type="Proteomes" id="UP000694843">
    <property type="component" value="Unplaced"/>
</dbReference>
<keyword evidence="6" id="KW-0805">Transcription regulation</keyword>
<keyword evidence="7" id="KW-0238">DNA-binding</keyword>
<dbReference type="RefSeq" id="XP_018016036.1">
    <property type="nucleotide sequence ID" value="XM_018160547.2"/>
</dbReference>
<dbReference type="AlphaFoldDB" id="A0A8B7NSM6"/>
<keyword evidence="5" id="KW-0862">Zinc</keyword>
<keyword evidence="13" id="KW-1185">Reference proteome</keyword>
<dbReference type="FunFam" id="3.30.160.60:FF:000710">
    <property type="entry name" value="Zinc finger protein 768"/>
    <property type="match status" value="1"/>
</dbReference>
<evidence type="ECO:0000256" key="2">
    <source>
        <dbReference type="ARBA" id="ARBA00022723"/>
    </source>
</evidence>
<evidence type="ECO:0000256" key="8">
    <source>
        <dbReference type="ARBA" id="ARBA00023163"/>
    </source>
</evidence>
<protein>
    <submittedName>
        <fullName evidence="14">Transcription factor Sp1</fullName>
    </submittedName>
</protein>
<feature type="region of interest" description="Disordered" evidence="11">
    <location>
        <begin position="33"/>
        <end position="126"/>
    </location>
</feature>
<evidence type="ECO:0000259" key="12">
    <source>
        <dbReference type="PROSITE" id="PS50157"/>
    </source>
</evidence>
<reference evidence="14" key="1">
    <citation type="submission" date="2025-08" db="UniProtKB">
        <authorList>
            <consortium name="RefSeq"/>
        </authorList>
    </citation>
    <scope>IDENTIFICATION</scope>
    <source>
        <tissue evidence="14">Whole organism</tissue>
    </source>
</reference>
<dbReference type="GO" id="GO:0003677">
    <property type="term" value="F:DNA binding"/>
    <property type="evidence" value="ECO:0007669"/>
    <property type="project" value="UniProtKB-KW"/>
</dbReference>
<keyword evidence="4 10" id="KW-0863">Zinc-finger</keyword>
<evidence type="ECO:0000256" key="5">
    <source>
        <dbReference type="ARBA" id="ARBA00022833"/>
    </source>
</evidence>
<dbReference type="GO" id="GO:0005634">
    <property type="term" value="C:nucleus"/>
    <property type="evidence" value="ECO:0007669"/>
    <property type="project" value="UniProtKB-SubCell"/>
</dbReference>
<feature type="compositionally biased region" description="Acidic residues" evidence="11">
    <location>
        <begin position="608"/>
        <end position="629"/>
    </location>
</feature>
<evidence type="ECO:0000256" key="9">
    <source>
        <dbReference type="ARBA" id="ARBA00023242"/>
    </source>
</evidence>
<dbReference type="FunFam" id="3.30.160.60:FF:000213">
    <property type="entry name" value="Zinc finger protein 624"/>
    <property type="match status" value="1"/>
</dbReference>
<accession>A0A8B7NSM6</accession>
<evidence type="ECO:0000256" key="3">
    <source>
        <dbReference type="ARBA" id="ARBA00022737"/>
    </source>
</evidence>
<dbReference type="InterPro" id="IPR036236">
    <property type="entry name" value="Znf_C2H2_sf"/>
</dbReference>
<feature type="region of interest" description="Disordered" evidence="11">
    <location>
        <begin position="166"/>
        <end position="191"/>
    </location>
</feature>
<evidence type="ECO:0000313" key="13">
    <source>
        <dbReference type="Proteomes" id="UP000694843"/>
    </source>
</evidence>
<keyword evidence="8" id="KW-0804">Transcription</keyword>
<dbReference type="InterPro" id="IPR050331">
    <property type="entry name" value="Zinc_finger"/>
</dbReference>
<dbReference type="PROSITE" id="PS50157">
    <property type="entry name" value="ZINC_FINGER_C2H2_2"/>
    <property type="match status" value="4"/>
</dbReference>
<evidence type="ECO:0000256" key="7">
    <source>
        <dbReference type="ARBA" id="ARBA00023125"/>
    </source>
</evidence>
<dbReference type="SMART" id="SM00355">
    <property type="entry name" value="ZnF_C2H2"/>
    <property type="match status" value="7"/>
</dbReference>
<dbReference type="KEGG" id="hazt:108672803"/>
<evidence type="ECO:0000256" key="4">
    <source>
        <dbReference type="ARBA" id="ARBA00022771"/>
    </source>
</evidence>
<feature type="domain" description="C2H2-type" evidence="12">
    <location>
        <begin position="372"/>
        <end position="399"/>
    </location>
</feature>